<sequence>MAARSRVHNVGVLVVFDAIQNVWTTFMHFVNQTWVDARFAQNHCSTVSRIQLVTQFH</sequence>
<dbReference type="EMBL" id="CWQY01000014">
    <property type="protein sequence ID" value="CSC78265.1"/>
    <property type="molecule type" value="Genomic_DNA"/>
</dbReference>
<name>A0A655W6X9_VIBCL</name>
<evidence type="ECO:0000313" key="2">
    <source>
        <dbReference type="Proteomes" id="UP000041770"/>
    </source>
</evidence>
<dbReference type="Proteomes" id="UP000041770">
    <property type="component" value="Unassembled WGS sequence"/>
</dbReference>
<reference evidence="1 2" key="1">
    <citation type="submission" date="2015-07" db="EMBL/GenBank/DDBJ databases">
        <authorList>
            <consortium name="Pathogen Informatics"/>
        </authorList>
    </citation>
    <scope>NUCLEOTIDE SEQUENCE [LARGE SCALE GENOMIC DNA]</scope>
    <source>
        <strain evidence="1 2">A316</strain>
    </source>
</reference>
<proteinExistence type="predicted"/>
<organism evidence="1 2">
    <name type="scientific">Vibrio cholerae</name>
    <dbReference type="NCBI Taxonomy" id="666"/>
    <lineage>
        <taxon>Bacteria</taxon>
        <taxon>Pseudomonadati</taxon>
        <taxon>Pseudomonadota</taxon>
        <taxon>Gammaproteobacteria</taxon>
        <taxon>Vibrionales</taxon>
        <taxon>Vibrionaceae</taxon>
        <taxon>Vibrio</taxon>
    </lineage>
</organism>
<dbReference type="AlphaFoldDB" id="A0A655W6X9"/>
<gene>
    <name evidence="1" type="ORF">ERS013200_02259</name>
</gene>
<evidence type="ECO:0000313" key="1">
    <source>
        <dbReference type="EMBL" id="CSC78265.1"/>
    </source>
</evidence>
<protein>
    <submittedName>
        <fullName evidence="1">Uncharacterized protein</fullName>
    </submittedName>
</protein>
<accession>A0A655W6X9</accession>